<protein>
    <submittedName>
        <fullName evidence="3">CBM9 family sugar-binding protein</fullName>
    </submittedName>
</protein>
<name>A0ABS3T048_9FLAO</name>
<evidence type="ECO:0000313" key="3">
    <source>
        <dbReference type="EMBL" id="MBO3116118.1"/>
    </source>
</evidence>
<evidence type="ECO:0000259" key="1">
    <source>
        <dbReference type="Pfam" id="PF06452"/>
    </source>
</evidence>
<dbReference type="CDD" id="cd00241">
    <property type="entry name" value="DOMON_like"/>
    <property type="match status" value="1"/>
</dbReference>
<keyword evidence="4" id="KW-1185">Reference proteome</keyword>
<dbReference type="InterPro" id="IPR046232">
    <property type="entry name" value="DUF6265"/>
</dbReference>
<dbReference type="Proteomes" id="UP000676776">
    <property type="component" value="Unassembled WGS sequence"/>
</dbReference>
<comment type="caution">
    <text evidence="3">The sequence shown here is derived from an EMBL/GenBank/DDBJ whole genome shotgun (WGS) entry which is preliminary data.</text>
</comment>
<dbReference type="SUPFAM" id="SSF49344">
    <property type="entry name" value="CBD9-like"/>
    <property type="match status" value="1"/>
</dbReference>
<accession>A0ABS3T048</accession>
<sequence length="386" mass="44334">MNFKTTYFIVILSISSFFCQAQKETKLEPKLENISWISGTWHGEAFGGQTEEIWSEPSDGSMMATFKLTVDGKVQFYEIEIIREVNNSLVLQLKHFNNDLKGWETKDETIDFPLKYITASKAVFEGMSFEKVSNNQMNIFVDIKNDMGDIETVEFKYYRKIKPYNKPTVVRKSTSEISIDGLANEPIWQTVAWQAIDQLWLGDTFTKDDFSGRYKLTWTEDALYLLAEIRDDVLLDQNKDPLKAWWDDDCLEIFLDENNNGGNHQYNHSAFAYHVDLDGNVVDMATDKTGKLYNSHIDSKRITKGNITTWELKILVYDESYSDQSAGTPVQLAPNKKMGFALAYCDNDNSEHRENFIGSSNNEGFKQDLGWKNASVFGTLILKEKD</sequence>
<reference evidence="3 4" key="1">
    <citation type="submission" date="2021-03" db="EMBL/GenBank/DDBJ databases">
        <title>Winogradskyella sp. nov., isolated from costal sediment.</title>
        <authorList>
            <person name="Gao C."/>
        </authorList>
    </citation>
    <scope>NUCLEOTIDE SEQUENCE [LARGE SCALE GENOMIC DNA]</scope>
    <source>
        <strain evidence="3 4">DF17</strain>
    </source>
</reference>
<dbReference type="Gene3D" id="2.60.40.1190">
    <property type="match status" value="1"/>
</dbReference>
<dbReference type="Pfam" id="PF06452">
    <property type="entry name" value="CBM9_1"/>
    <property type="match status" value="1"/>
</dbReference>
<organism evidence="3 4">
    <name type="scientific">Winogradskyella pelagia</name>
    <dbReference type="NCBI Taxonomy" id="2819984"/>
    <lineage>
        <taxon>Bacteria</taxon>
        <taxon>Pseudomonadati</taxon>
        <taxon>Bacteroidota</taxon>
        <taxon>Flavobacteriia</taxon>
        <taxon>Flavobacteriales</taxon>
        <taxon>Flavobacteriaceae</taxon>
        <taxon>Winogradskyella</taxon>
    </lineage>
</organism>
<feature type="domain" description="DUF6265" evidence="2">
    <location>
        <begin position="35"/>
        <end position="142"/>
    </location>
</feature>
<proteinExistence type="predicted"/>
<dbReference type="EMBL" id="JAGEVF010000003">
    <property type="protein sequence ID" value="MBO3116118.1"/>
    <property type="molecule type" value="Genomic_DNA"/>
</dbReference>
<evidence type="ECO:0000259" key="2">
    <source>
        <dbReference type="Pfam" id="PF19780"/>
    </source>
</evidence>
<dbReference type="Pfam" id="PF19780">
    <property type="entry name" value="DUF6265"/>
    <property type="match status" value="1"/>
</dbReference>
<gene>
    <name evidence="3" type="ORF">J4050_05130</name>
</gene>
<dbReference type="RefSeq" id="WP_208152950.1">
    <property type="nucleotide sequence ID" value="NZ_JAGEVF010000003.1"/>
</dbReference>
<dbReference type="InterPro" id="IPR010502">
    <property type="entry name" value="Carb-bd_dom_fam9"/>
</dbReference>
<feature type="domain" description="Carbohydrate-binding" evidence="1">
    <location>
        <begin position="179"/>
        <end position="384"/>
    </location>
</feature>
<evidence type="ECO:0000313" key="4">
    <source>
        <dbReference type="Proteomes" id="UP000676776"/>
    </source>
</evidence>